<dbReference type="EMBL" id="CAACYJ010000001">
    <property type="protein sequence ID" value="VFB17665.1"/>
    <property type="molecule type" value="Genomic_DNA"/>
</dbReference>
<evidence type="ECO:0000313" key="2">
    <source>
        <dbReference type="Proteomes" id="UP000330809"/>
    </source>
</evidence>
<dbReference type="Proteomes" id="UP000330809">
    <property type="component" value="Unassembled WGS sequence"/>
</dbReference>
<dbReference type="RefSeq" id="WP_133143760.1">
    <property type="nucleotide sequence ID" value="NZ_CAACYJ010000001.1"/>
</dbReference>
<proteinExistence type="predicted"/>
<accession>A0A449IE07</accession>
<organism evidence="1 2">
    <name type="scientific">Pseudomonas fragi</name>
    <dbReference type="NCBI Taxonomy" id="296"/>
    <lineage>
        <taxon>Bacteria</taxon>
        <taxon>Pseudomonadati</taxon>
        <taxon>Pseudomonadota</taxon>
        <taxon>Gammaproteobacteria</taxon>
        <taxon>Pseudomonadales</taxon>
        <taxon>Pseudomonadaceae</taxon>
        <taxon>Pseudomonas</taxon>
    </lineage>
</organism>
<name>A0A449IE07_PSEFR</name>
<sequence length="63" mass="6529">MTITTFPDGSVCIDDGGISQDAEAARLIADGLSVTELMTALGCSAETAVDYFTKFQTVAPSKP</sequence>
<reference evidence="1 2" key="1">
    <citation type="submission" date="2019-02" db="EMBL/GenBank/DDBJ databases">
        <authorList>
            <consortium name="Pathogen Informatics"/>
        </authorList>
    </citation>
    <scope>NUCLEOTIDE SEQUENCE [LARGE SCALE GENOMIC DNA]</scope>
    <source>
        <strain evidence="1 2">3012STDY7103891</strain>
    </source>
</reference>
<evidence type="ECO:0000313" key="1">
    <source>
        <dbReference type="EMBL" id="VFB17665.1"/>
    </source>
</evidence>
<dbReference type="AlphaFoldDB" id="A0A449IE07"/>
<gene>
    <name evidence="1" type="ORF">NCTC10754_00183</name>
</gene>
<protein>
    <submittedName>
        <fullName evidence="1">Uncharacterized protein</fullName>
    </submittedName>
</protein>